<feature type="transmembrane region" description="Helical" evidence="3">
    <location>
        <begin position="159"/>
        <end position="178"/>
    </location>
</feature>
<feature type="domain" description="GGDEF" evidence="4">
    <location>
        <begin position="220"/>
        <end position="352"/>
    </location>
</feature>
<dbReference type="InterPro" id="IPR000160">
    <property type="entry name" value="GGDEF_dom"/>
</dbReference>
<evidence type="ECO:0000256" key="1">
    <source>
        <dbReference type="ARBA" id="ARBA00012528"/>
    </source>
</evidence>
<dbReference type="RefSeq" id="WP_347605308.1">
    <property type="nucleotide sequence ID" value="NZ_JBDPZC010000001.1"/>
</dbReference>
<dbReference type="InterPro" id="IPR043128">
    <property type="entry name" value="Rev_trsase/Diguanyl_cyclase"/>
</dbReference>
<dbReference type="PANTHER" id="PTHR45138:SF9">
    <property type="entry name" value="DIGUANYLATE CYCLASE DGCM-RELATED"/>
    <property type="match status" value="1"/>
</dbReference>
<evidence type="ECO:0000259" key="4">
    <source>
        <dbReference type="PROSITE" id="PS50887"/>
    </source>
</evidence>
<keyword evidence="3" id="KW-0472">Membrane</keyword>
<keyword evidence="5" id="KW-0548">Nucleotidyltransferase</keyword>
<dbReference type="EC" id="2.7.7.65" evidence="1"/>
<dbReference type="NCBIfam" id="TIGR00254">
    <property type="entry name" value="GGDEF"/>
    <property type="match status" value="1"/>
</dbReference>
<protein>
    <recommendedName>
        <fullName evidence="1">diguanylate cyclase</fullName>
        <ecNumber evidence="1">2.7.7.65</ecNumber>
    </recommendedName>
</protein>
<name>A0ABV0G8U1_9BURK</name>
<dbReference type="InterPro" id="IPR029787">
    <property type="entry name" value="Nucleotide_cyclase"/>
</dbReference>
<reference evidence="5 6" key="1">
    <citation type="submission" date="2024-05" db="EMBL/GenBank/DDBJ databases">
        <title>Roseateles sp. 2.12 16S ribosomal RNA gene Genome sequencing and assembly.</title>
        <authorList>
            <person name="Woo H."/>
        </authorList>
    </citation>
    <scope>NUCLEOTIDE SEQUENCE [LARGE SCALE GENOMIC DNA]</scope>
    <source>
        <strain evidence="5 6">2.12</strain>
    </source>
</reference>
<proteinExistence type="predicted"/>
<dbReference type="SMART" id="SM00267">
    <property type="entry name" value="GGDEF"/>
    <property type="match status" value="1"/>
</dbReference>
<keyword evidence="3" id="KW-0812">Transmembrane</keyword>
<dbReference type="CDD" id="cd01949">
    <property type="entry name" value="GGDEF"/>
    <property type="match status" value="1"/>
</dbReference>
<keyword evidence="3" id="KW-1133">Transmembrane helix</keyword>
<comment type="caution">
    <text evidence="5">The sequence shown here is derived from an EMBL/GenBank/DDBJ whole genome shotgun (WGS) entry which is preliminary data.</text>
</comment>
<dbReference type="Gene3D" id="3.30.70.270">
    <property type="match status" value="1"/>
</dbReference>
<dbReference type="InterPro" id="IPR050469">
    <property type="entry name" value="Diguanylate_Cyclase"/>
</dbReference>
<evidence type="ECO:0000256" key="2">
    <source>
        <dbReference type="ARBA" id="ARBA00034247"/>
    </source>
</evidence>
<dbReference type="PANTHER" id="PTHR45138">
    <property type="entry name" value="REGULATORY COMPONENTS OF SENSORY TRANSDUCTION SYSTEM"/>
    <property type="match status" value="1"/>
</dbReference>
<dbReference type="PROSITE" id="PS50887">
    <property type="entry name" value="GGDEF"/>
    <property type="match status" value="1"/>
</dbReference>
<organism evidence="5 6">
    <name type="scientific">Roseateles flavus</name>
    <dbReference type="NCBI Taxonomy" id="3149041"/>
    <lineage>
        <taxon>Bacteria</taxon>
        <taxon>Pseudomonadati</taxon>
        <taxon>Pseudomonadota</taxon>
        <taxon>Betaproteobacteria</taxon>
        <taxon>Burkholderiales</taxon>
        <taxon>Sphaerotilaceae</taxon>
        <taxon>Roseateles</taxon>
    </lineage>
</organism>
<comment type="catalytic activity">
    <reaction evidence="2">
        <text>2 GTP = 3',3'-c-di-GMP + 2 diphosphate</text>
        <dbReference type="Rhea" id="RHEA:24898"/>
        <dbReference type="ChEBI" id="CHEBI:33019"/>
        <dbReference type="ChEBI" id="CHEBI:37565"/>
        <dbReference type="ChEBI" id="CHEBI:58805"/>
        <dbReference type="EC" id="2.7.7.65"/>
    </reaction>
</comment>
<dbReference type="Proteomes" id="UP001462640">
    <property type="component" value="Unassembled WGS sequence"/>
</dbReference>
<keyword evidence="5" id="KW-0808">Transferase</keyword>
<dbReference type="EMBL" id="JBDPZC010000001">
    <property type="protein sequence ID" value="MEO3711483.1"/>
    <property type="molecule type" value="Genomic_DNA"/>
</dbReference>
<feature type="transmembrane region" description="Helical" evidence="3">
    <location>
        <begin position="71"/>
        <end position="91"/>
    </location>
</feature>
<feature type="transmembrane region" description="Helical" evidence="3">
    <location>
        <begin position="21"/>
        <end position="41"/>
    </location>
</feature>
<sequence>MPGAVLSDGALRDTYRRTCRVSTWLVAAVTAVDAVALAALGLPLWRYPAALSLLAVVMQWGMVVRLSAEAFVGLLVLVLLALSATAGVLTLELGVEPGFHMPLYAVVLLIAVASRLGPLFKLVMALGFGAALQLLELQAKGVDSHAVLGESVSHAFRSFNLAVLCLTSFGIALSYQLLAQRQQQALLALAETDTLTGLPNRRALNHAVSLLLAQRERHAMVIAVVLADLDHFKSIDDRAGHEAGDAVLREASRRLQGALRRGDLLARWGGEEFVAVLPFTGLAGAESLAQRMREAMEASQVQIGHLPVAVTATFGVTEMGLGEPLEEALNRADQALYQGKREGRNRVVAQASGLSTGQSS</sequence>
<keyword evidence="6" id="KW-1185">Reference proteome</keyword>
<gene>
    <name evidence="5" type="ORF">ABDJ40_01740</name>
</gene>
<evidence type="ECO:0000256" key="3">
    <source>
        <dbReference type="SAM" id="Phobius"/>
    </source>
</evidence>
<feature type="transmembrane region" description="Helical" evidence="3">
    <location>
        <begin position="47"/>
        <end position="64"/>
    </location>
</feature>
<accession>A0ABV0G8U1</accession>
<dbReference type="GO" id="GO:0052621">
    <property type="term" value="F:diguanylate cyclase activity"/>
    <property type="evidence" value="ECO:0007669"/>
    <property type="project" value="UniProtKB-EC"/>
</dbReference>
<evidence type="ECO:0000313" key="6">
    <source>
        <dbReference type="Proteomes" id="UP001462640"/>
    </source>
</evidence>
<dbReference type="SUPFAM" id="SSF55073">
    <property type="entry name" value="Nucleotide cyclase"/>
    <property type="match status" value="1"/>
</dbReference>
<evidence type="ECO:0000313" key="5">
    <source>
        <dbReference type="EMBL" id="MEO3711483.1"/>
    </source>
</evidence>
<dbReference type="Pfam" id="PF00990">
    <property type="entry name" value="GGDEF"/>
    <property type="match status" value="1"/>
</dbReference>